<dbReference type="GO" id="GO:0009228">
    <property type="term" value="P:thiamine biosynthetic process"/>
    <property type="evidence" value="ECO:0007669"/>
    <property type="project" value="InterPro"/>
</dbReference>
<dbReference type="PANTHER" id="PTHR31528">
    <property type="entry name" value="4-AMINO-5-HYDROXYMETHYL-2-METHYLPYRIMIDINE PHOSPHATE SYNTHASE THI11-RELATED"/>
    <property type="match status" value="1"/>
</dbReference>
<dbReference type="Gene3D" id="3.40.190.10">
    <property type="entry name" value="Periplasmic binding protein-like II"/>
    <property type="match status" value="2"/>
</dbReference>
<dbReference type="EMBL" id="AGRJ01000231">
    <property type="protein sequence ID" value="EHO48918.1"/>
    <property type="molecule type" value="Genomic_DNA"/>
</dbReference>
<dbReference type="PANTHER" id="PTHR31528:SF3">
    <property type="entry name" value="THIAMINE BIOSYNTHESIS PROTEIN HI_0357-RELATED"/>
    <property type="match status" value="1"/>
</dbReference>
<accession>H1LJA1</accession>
<dbReference type="STRING" id="797516.HMPREF9104_02693"/>
<dbReference type="Proteomes" id="UP000005025">
    <property type="component" value="Unassembled WGS sequence"/>
</dbReference>
<evidence type="ECO:0000259" key="1">
    <source>
        <dbReference type="Pfam" id="PF09084"/>
    </source>
</evidence>
<dbReference type="SUPFAM" id="SSF53850">
    <property type="entry name" value="Periplasmic binding protein-like II"/>
    <property type="match status" value="1"/>
</dbReference>
<dbReference type="AlphaFoldDB" id="H1LJA1"/>
<protein>
    <recommendedName>
        <fullName evidence="1">SsuA/THI5-like domain-containing protein</fullName>
    </recommendedName>
</protein>
<dbReference type="InterPro" id="IPR015168">
    <property type="entry name" value="SsuA/THI5"/>
</dbReference>
<name>H1LJA1_9LACO</name>
<proteinExistence type="predicted"/>
<sequence length="164" mass="19649">MIFDPVKDLADQKYDGIFVYHHWEGLMARLSDENEDYHFYYVKDYVPEFDYYTPVLAANTHFLGEHGDVARRFLKATRKGFMFAERFPEAAAQILMRYVPDRRLQESLVLASQSEISQHYRMPNSLWGVIDKSRWEKFYVWLNRQKMGKMIPNDIGFTNRYLDI</sequence>
<organism evidence="2 3">
    <name type="scientific">Lentilactobacillus kisonensis F0435</name>
    <dbReference type="NCBI Taxonomy" id="797516"/>
    <lineage>
        <taxon>Bacteria</taxon>
        <taxon>Bacillati</taxon>
        <taxon>Bacillota</taxon>
        <taxon>Bacilli</taxon>
        <taxon>Lactobacillales</taxon>
        <taxon>Lactobacillaceae</taxon>
        <taxon>Lentilactobacillus</taxon>
    </lineage>
</organism>
<evidence type="ECO:0000313" key="3">
    <source>
        <dbReference type="Proteomes" id="UP000005025"/>
    </source>
</evidence>
<comment type="caution">
    <text evidence="2">The sequence shown here is derived from an EMBL/GenBank/DDBJ whole genome shotgun (WGS) entry which is preliminary data.</text>
</comment>
<gene>
    <name evidence="2" type="ORF">HMPREF9104_02693</name>
</gene>
<dbReference type="HOGENOM" id="CLU_1616925_0_0_9"/>
<reference evidence="2 3" key="1">
    <citation type="submission" date="2011-09" db="EMBL/GenBank/DDBJ databases">
        <authorList>
            <person name="Weinstock G."/>
            <person name="Sodergren E."/>
            <person name="Clifton S."/>
            <person name="Fulton L."/>
            <person name="Fulton B."/>
            <person name="Courtney L."/>
            <person name="Fronick C."/>
            <person name="Harrison M."/>
            <person name="Strong C."/>
            <person name="Farmer C."/>
            <person name="Delahaunty K."/>
            <person name="Markovic C."/>
            <person name="Hall O."/>
            <person name="Minx P."/>
            <person name="Tomlinson C."/>
            <person name="Mitreva M."/>
            <person name="Hou S."/>
            <person name="Chen J."/>
            <person name="Wollam A."/>
            <person name="Pepin K.H."/>
            <person name="Johnson M."/>
            <person name="Bhonagiri V."/>
            <person name="Zhang X."/>
            <person name="Suruliraj S."/>
            <person name="Warren W."/>
            <person name="Chinwalla A."/>
            <person name="Mardis E.R."/>
            <person name="Wilson R.K."/>
        </authorList>
    </citation>
    <scope>NUCLEOTIDE SEQUENCE [LARGE SCALE GENOMIC DNA]</scope>
    <source>
        <strain evidence="2 3">F0435</strain>
    </source>
</reference>
<dbReference type="InterPro" id="IPR027939">
    <property type="entry name" value="NMT1/THI5"/>
</dbReference>
<feature type="domain" description="SsuA/THI5-like" evidence="1">
    <location>
        <begin position="6"/>
        <end position="91"/>
    </location>
</feature>
<dbReference type="PATRIC" id="fig|797516.3.peg.2419"/>
<dbReference type="Pfam" id="PF09084">
    <property type="entry name" value="NMT1"/>
    <property type="match status" value="1"/>
</dbReference>
<evidence type="ECO:0000313" key="2">
    <source>
        <dbReference type="EMBL" id="EHO48918.1"/>
    </source>
</evidence>